<gene>
    <name evidence="2" type="ORF">GCM10009825_11230</name>
</gene>
<feature type="region of interest" description="Disordered" evidence="1">
    <location>
        <begin position="184"/>
        <end position="203"/>
    </location>
</feature>
<feature type="compositionally biased region" description="Basic and acidic residues" evidence="1">
    <location>
        <begin position="299"/>
        <end position="315"/>
    </location>
</feature>
<evidence type="ECO:0000313" key="3">
    <source>
        <dbReference type="Proteomes" id="UP001500102"/>
    </source>
</evidence>
<accession>A0ABP5KFE4</accession>
<feature type="region of interest" description="Disordered" evidence="1">
    <location>
        <begin position="292"/>
        <end position="323"/>
    </location>
</feature>
<dbReference type="Proteomes" id="UP001500102">
    <property type="component" value="Unassembled WGS sequence"/>
</dbReference>
<reference evidence="3" key="1">
    <citation type="journal article" date="2019" name="Int. J. Syst. Evol. Microbiol.">
        <title>The Global Catalogue of Microorganisms (GCM) 10K type strain sequencing project: providing services to taxonomists for standard genome sequencing and annotation.</title>
        <authorList>
            <consortium name="The Broad Institute Genomics Platform"/>
            <consortium name="The Broad Institute Genome Sequencing Center for Infectious Disease"/>
            <person name="Wu L."/>
            <person name="Ma J."/>
        </authorList>
    </citation>
    <scope>NUCLEOTIDE SEQUENCE [LARGE SCALE GENOMIC DNA]</scope>
    <source>
        <strain evidence="3">JCM 15921</strain>
    </source>
</reference>
<keyword evidence="3" id="KW-1185">Reference proteome</keyword>
<sequence>MGTPGLAGIAGPLYALPYGEFVAARTAAARRLSSENIAAAGQRALAADVRALPKPSLAAWAVNMMAAHSPEMLRELAELGTSMQAAQSALDAAGLRLLSQERRQLLSGAVKAARELAIRQGRPISDAVAAEVEKTLRAATTDAGAAAAVQSGCLLRALSADGVDVVDLAGAVAVPGSLPAREADTRAVHGGADGGLPGGEPTAVQPRLRVAGKAQVTPAPSAVERARARLQEAKESAAAADDEARGAAAELEEAAADTRRLADEAHELRRRLDLAEAELKAARKRHELAAAMAQQTARAADRERRKEGLARERMLRLGNTPEA</sequence>
<dbReference type="EMBL" id="BAAAQB010000012">
    <property type="protein sequence ID" value="GAA2130318.1"/>
    <property type="molecule type" value="Genomic_DNA"/>
</dbReference>
<name>A0ABP5KFE4_9MICC</name>
<evidence type="ECO:0000313" key="2">
    <source>
        <dbReference type="EMBL" id="GAA2130318.1"/>
    </source>
</evidence>
<evidence type="ECO:0000256" key="1">
    <source>
        <dbReference type="SAM" id="MobiDB-lite"/>
    </source>
</evidence>
<protein>
    <recommendedName>
        <fullName evidence="4">Transposase</fullName>
    </recommendedName>
</protein>
<dbReference type="RefSeq" id="WP_344363047.1">
    <property type="nucleotide sequence ID" value="NZ_BAAAQB010000012.1"/>
</dbReference>
<organism evidence="2 3">
    <name type="scientific">Arthrobacter humicola</name>
    <dbReference type="NCBI Taxonomy" id="409291"/>
    <lineage>
        <taxon>Bacteria</taxon>
        <taxon>Bacillati</taxon>
        <taxon>Actinomycetota</taxon>
        <taxon>Actinomycetes</taxon>
        <taxon>Micrococcales</taxon>
        <taxon>Micrococcaceae</taxon>
        <taxon>Arthrobacter</taxon>
    </lineage>
</organism>
<evidence type="ECO:0008006" key="4">
    <source>
        <dbReference type="Google" id="ProtNLM"/>
    </source>
</evidence>
<comment type="caution">
    <text evidence="2">The sequence shown here is derived from an EMBL/GenBank/DDBJ whole genome shotgun (WGS) entry which is preliminary data.</text>
</comment>
<proteinExistence type="predicted"/>